<dbReference type="FunFam" id="2.10.110.10:FF:000042">
    <property type="entry name" value="lipoma-preferred partner isoform X1"/>
    <property type="match status" value="1"/>
</dbReference>
<keyword evidence="7 11" id="KW-0862">Zinc</keyword>
<keyword evidence="8" id="KW-0130">Cell adhesion</keyword>
<feature type="domain" description="LIM zinc-binding" evidence="13">
    <location>
        <begin position="404"/>
        <end position="473"/>
    </location>
</feature>
<keyword evidence="15" id="KW-1185">Reference proteome</keyword>
<evidence type="ECO:0000256" key="11">
    <source>
        <dbReference type="PROSITE-ProRule" id="PRU00125"/>
    </source>
</evidence>
<name>A0A914BPN8_PATMI</name>
<dbReference type="AlphaFoldDB" id="A0A914BPN8"/>
<organism evidence="14 15">
    <name type="scientific">Patiria miniata</name>
    <name type="common">Bat star</name>
    <name type="synonym">Asterina miniata</name>
    <dbReference type="NCBI Taxonomy" id="46514"/>
    <lineage>
        <taxon>Eukaryota</taxon>
        <taxon>Metazoa</taxon>
        <taxon>Echinodermata</taxon>
        <taxon>Eleutherozoa</taxon>
        <taxon>Asterozoa</taxon>
        <taxon>Asteroidea</taxon>
        <taxon>Valvatacea</taxon>
        <taxon>Valvatida</taxon>
        <taxon>Asterinidae</taxon>
        <taxon>Patiria</taxon>
    </lineage>
</organism>
<accession>A0A914BPN8</accession>
<evidence type="ECO:0000256" key="2">
    <source>
        <dbReference type="ARBA" id="ARBA00004496"/>
    </source>
</evidence>
<keyword evidence="9" id="KW-0965">Cell junction</keyword>
<evidence type="ECO:0000313" key="15">
    <source>
        <dbReference type="Proteomes" id="UP000887568"/>
    </source>
</evidence>
<dbReference type="GO" id="GO:0005737">
    <property type="term" value="C:cytoplasm"/>
    <property type="evidence" value="ECO:0007669"/>
    <property type="project" value="UniProtKB-SubCell"/>
</dbReference>
<evidence type="ECO:0000256" key="8">
    <source>
        <dbReference type="ARBA" id="ARBA00022889"/>
    </source>
</evidence>
<feature type="domain" description="LIM zinc-binding" evidence="13">
    <location>
        <begin position="283"/>
        <end position="342"/>
    </location>
</feature>
<dbReference type="FunFam" id="2.10.110.10:FF:000027">
    <property type="entry name" value="lipoma-preferred partner isoform X1"/>
    <property type="match status" value="1"/>
</dbReference>
<dbReference type="GO" id="GO:0046872">
    <property type="term" value="F:metal ion binding"/>
    <property type="evidence" value="ECO:0007669"/>
    <property type="project" value="UniProtKB-KW"/>
</dbReference>
<evidence type="ECO:0000256" key="10">
    <source>
        <dbReference type="ARBA" id="ARBA00023038"/>
    </source>
</evidence>
<dbReference type="CDD" id="cd09354">
    <property type="entry name" value="LIM2_LPP"/>
    <property type="match status" value="1"/>
</dbReference>
<dbReference type="GO" id="GO:0098609">
    <property type="term" value="P:cell-cell adhesion"/>
    <property type="evidence" value="ECO:0007669"/>
    <property type="project" value="TreeGrafter"/>
</dbReference>
<feature type="compositionally biased region" description="Polar residues" evidence="12">
    <location>
        <begin position="119"/>
        <end position="135"/>
    </location>
</feature>
<dbReference type="OMA" id="FPANANQ"/>
<dbReference type="EnsemblMetazoa" id="XM_038221738.1">
    <property type="protein sequence ID" value="XP_038077666.1"/>
    <property type="gene ID" value="LOC119745413"/>
</dbReference>
<dbReference type="PROSITE" id="PS00478">
    <property type="entry name" value="LIM_DOMAIN_1"/>
    <property type="match status" value="1"/>
</dbReference>
<dbReference type="RefSeq" id="XP_038077666.1">
    <property type="nucleotide sequence ID" value="XM_038221738.1"/>
</dbReference>
<evidence type="ECO:0000259" key="13">
    <source>
        <dbReference type="PROSITE" id="PS50023"/>
    </source>
</evidence>
<evidence type="ECO:0000256" key="12">
    <source>
        <dbReference type="SAM" id="MobiDB-lite"/>
    </source>
</evidence>
<dbReference type="CDD" id="cd09437">
    <property type="entry name" value="LIM3_LPP"/>
    <property type="match status" value="1"/>
</dbReference>
<dbReference type="Gene3D" id="2.10.110.10">
    <property type="entry name" value="Cysteine Rich Protein"/>
    <property type="match status" value="3"/>
</dbReference>
<dbReference type="SUPFAM" id="SSF57716">
    <property type="entry name" value="Glucocorticoid receptor-like (DNA-binding domain)"/>
    <property type="match status" value="3"/>
</dbReference>
<dbReference type="Proteomes" id="UP000887568">
    <property type="component" value="Unplaced"/>
</dbReference>
<dbReference type="InterPro" id="IPR001781">
    <property type="entry name" value="Znf_LIM"/>
</dbReference>
<dbReference type="FunFam" id="2.10.110.10:FF:000109">
    <property type="entry name" value="Lipoma preferred partner"/>
    <property type="match status" value="1"/>
</dbReference>
<dbReference type="Pfam" id="PF00412">
    <property type="entry name" value="LIM"/>
    <property type="match status" value="3"/>
</dbReference>
<evidence type="ECO:0000256" key="4">
    <source>
        <dbReference type="ARBA" id="ARBA00022490"/>
    </source>
</evidence>
<evidence type="ECO:0000256" key="9">
    <source>
        <dbReference type="ARBA" id="ARBA00022949"/>
    </source>
</evidence>
<dbReference type="OrthoDB" id="25414at2759"/>
<feature type="region of interest" description="Disordered" evidence="12">
    <location>
        <begin position="24"/>
        <end position="255"/>
    </location>
</feature>
<protein>
    <recommendedName>
        <fullName evidence="13">LIM zinc-binding domain-containing protein</fullName>
    </recommendedName>
</protein>
<keyword evidence="5 11" id="KW-0479">Metal-binding</keyword>
<feature type="compositionally biased region" description="Pro residues" evidence="12">
    <location>
        <begin position="82"/>
        <end position="97"/>
    </location>
</feature>
<sequence>MGTQSEDTVEDIMTTMERLQRELDNLDKASEELSSSPKGYTTQTVSSARLYTTQPKKFAPVTAPKPVRPKAGGYGGDSGSALPPPGPHSKAPPPSTMPKPNRAIVKAVPPAPPPKTSSRHQQFSTAAIPSHTQVAFPQAEDFLPPPPPASKSAYSTPGDDFLPPPPPELTGGAQQDLPMPPPPPPPAPVTMQTYNEPRPPPQPQPAYNKPAYQRQQNGGATAAYKPIPPEPPKSYGGGSAIPKPTDQPISAPAKKGTEAEIDALTNLLMQNMEVTPDEGEFFGICAKCGQKVVGDNNGCTAMDQVYHIDCFTCDTCHTKLRGFPFFALEGKAFCETCYMDSLEKCSTCSKPITERILRATGKPYHPHCFTCVVCGKSLDGIPFTVDATNQIHCIEDFHKKFAPRCSVCLQPIMPEPGQEETVRIVALDRSFHVGCYKCEDCSALLSSEADGRGCFPLDDHILCRDCNTKRVQALTAP</sequence>
<dbReference type="PROSITE" id="PS50023">
    <property type="entry name" value="LIM_DOMAIN_2"/>
    <property type="match status" value="3"/>
</dbReference>
<comment type="similarity">
    <text evidence="3">Belongs to the zyxin/ajuba family.</text>
</comment>
<evidence type="ECO:0000256" key="1">
    <source>
        <dbReference type="ARBA" id="ARBA00004282"/>
    </source>
</evidence>
<reference evidence="14" key="1">
    <citation type="submission" date="2022-11" db="UniProtKB">
        <authorList>
            <consortium name="EnsemblMetazoa"/>
        </authorList>
    </citation>
    <scope>IDENTIFICATION</scope>
</reference>
<comment type="subcellular location">
    <subcellularLocation>
        <location evidence="1">Cell junction</location>
    </subcellularLocation>
    <subcellularLocation>
        <location evidence="2">Cytoplasm</location>
    </subcellularLocation>
</comment>
<evidence type="ECO:0000256" key="3">
    <source>
        <dbReference type="ARBA" id="ARBA00009611"/>
    </source>
</evidence>
<dbReference type="GeneID" id="119745413"/>
<keyword evidence="6" id="KW-0677">Repeat</keyword>
<evidence type="ECO:0000256" key="7">
    <source>
        <dbReference type="ARBA" id="ARBA00022833"/>
    </source>
</evidence>
<keyword evidence="4" id="KW-0963">Cytoplasm</keyword>
<evidence type="ECO:0000256" key="5">
    <source>
        <dbReference type="ARBA" id="ARBA00022723"/>
    </source>
</evidence>
<dbReference type="PANTHER" id="PTHR24207">
    <property type="entry name" value="ZYX102 PROTEIN"/>
    <property type="match status" value="1"/>
</dbReference>
<feature type="compositionally biased region" description="Pro residues" evidence="12">
    <location>
        <begin position="178"/>
        <end position="188"/>
    </location>
</feature>
<feature type="domain" description="LIM zinc-binding" evidence="13">
    <location>
        <begin position="343"/>
        <end position="403"/>
    </location>
</feature>
<proteinExistence type="inferred from homology"/>
<dbReference type="GO" id="GO:0005925">
    <property type="term" value="C:focal adhesion"/>
    <property type="evidence" value="ECO:0007669"/>
    <property type="project" value="TreeGrafter"/>
</dbReference>
<feature type="compositionally biased region" description="Polar residues" evidence="12">
    <location>
        <begin position="32"/>
        <end position="55"/>
    </location>
</feature>
<dbReference type="GO" id="GO:0001725">
    <property type="term" value="C:stress fiber"/>
    <property type="evidence" value="ECO:0007669"/>
    <property type="project" value="TreeGrafter"/>
</dbReference>
<dbReference type="SMART" id="SM00132">
    <property type="entry name" value="LIM"/>
    <property type="match status" value="3"/>
</dbReference>
<dbReference type="CDD" id="cd09350">
    <property type="entry name" value="LIM1_TRIP6"/>
    <property type="match status" value="1"/>
</dbReference>
<evidence type="ECO:0000313" key="14">
    <source>
        <dbReference type="EnsemblMetazoa" id="XP_038077666.1"/>
    </source>
</evidence>
<keyword evidence="10 11" id="KW-0440">LIM domain</keyword>
<dbReference type="PANTHER" id="PTHR24207:SF2">
    <property type="entry name" value="ZYX102 PROTEIN"/>
    <property type="match status" value="1"/>
</dbReference>
<evidence type="ECO:0000256" key="6">
    <source>
        <dbReference type="ARBA" id="ARBA00022737"/>
    </source>
</evidence>